<dbReference type="Gene3D" id="2.40.30.10">
    <property type="entry name" value="Translation factors"/>
    <property type="match status" value="1"/>
</dbReference>
<evidence type="ECO:0000259" key="2">
    <source>
        <dbReference type="PROSITE" id="PS51384"/>
    </source>
</evidence>
<dbReference type="PANTHER" id="PTHR47354">
    <property type="entry name" value="NADH OXIDOREDUCTASE HCR"/>
    <property type="match status" value="1"/>
</dbReference>
<dbReference type="RefSeq" id="WP_235706062.1">
    <property type="nucleotide sequence ID" value="NZ_JAKGBZ010000077.1"/>
</dbReference>
<keyword evidence="4" id="KW-1185">Reference proteome</keyword>
<dbReference type="Gene3D" id="3.40.50.80">
    <property type="entry name" value="Nucleotide-binding domain of ferredoxin-NADP reductase (FNR) module"/>
    <property type="match status" value="1"/>
</dbReference>
<dbReference type="InterPro" id="IPR006058">
    <property type="entry name" value="2Fe2S_fd_BS"/>
</dbReference>
<dbReference type="InterPro" id="IPR050415">
    <property type="entry name" value="MRET"/>
</dbReference>
<dbReference type="InterPro" id="IPR017938">
    <property type="entry name" value="Riboflavin_synthase-like_b-brl"/>
</dbReference>
<dbReference type="PANTHER" id="PTHR47354:SF5">
    <property type="entry name" value="PROTEIN RFBI"/>
    <property type="match status" value="1"/>
</dbReference>
<proteinExistence type="predicted"/>
<name>A0ABS9E172_9PROT</name>
<comment type="caution">
    <text evidence="3">The sequence shown here is derived from an EMBL/GenBank/DDBJ whole genome shotgun (WGS) entry which is preliminary data.</text>
</comment>
<evidence type="ECO:0000259" key="1">
    <source>
        <dbReference type="PROSITE" id="PS51085"/>
    </source>
</evidence>
<dbReference type="InterPro" id="IPR039261">
    <property type="entry name" value="FNR_nucleotide-bd"/>
</dbReference>
<sequence length="340" mass="36590">MQVRITLKKVEHQFSAEPGERLLYAGLRHGVPLAYECATGTCGTCKAVRVTGTIKNLWLDAPGRPDHGREVEALLLCQSCAESDCTLDGSPASTTRPRPQTLPSYFEAHIAEIASLTADVCLLTLSLHRPFHFEAGQFVLFSVDNLSGFRAYSMVEGYATSRPSFIIKRKPGGAISDWVFERATAGAPLRLFGPLGVATLRPETDGDLFLLAGASGLSMAFSVLDAAARNGHLARHRADVIFGVRRAADLFLVDRLAATGAVVTLALSDEADVALVRRSFPDVRVMSGFVHEVAAACLPTTTSNTIAFLAGPPPMIDACLRHLVVGARIPPTRIRYDKFS</sequence>
<dbReference type="Gene3D" id="3.10.20.30">
    <property type="match status" value="1"/>
</dbReference>
<reference evidence="3 4" key="1">
    <citation type="submission" date="2022-01" db="EMBL/GenBank/DDBJ databases">
        <authorList>
            <person name="Won M."/>
            <person name="Kim S.-J."/>
            <person name="Kwon S.-W."/>
        </authorList>
    </citation>
    <scope>NUCLEOTIDE SEQUENCE [LARGE SCALE GENOMIC DNA]</scope>
    <source>
        <strain evidence="3 4">KCTC 23505</strain>
    </source>
</reference>
<dbReference type="EMBL" id="JAKGBZ010000077">
    <property type="protein sequence ID" value="MCF3948751.1"/>
    <property type="molecule type" value="Genomic_DNA"/>
</dbReference>
<protein>
    <submittedName>
        <fullName evidence="3">2Fe-2S iron-sulfur cluster binding domain-containing protein</fullName>
    </submittedName>
</protein>
<organism evidence="3 4">
    <name type="scientific">Acidiphilium iwatense</name>
    <dbReference type="NCBI Taxonomy" id="768198"/>
    <lineage>
        <taxon>Bacteria</taxon>
        <taxon>Pseudomonadati</taxon>
        <taxon>Pseudomonadota</taxon>
        <taxon>Alphaproteobacteria</taxon>
        <taxon>Acetobacterales</taxon>
        <taxon>Acidocellaceae</taxon>
        <taxon>Acidiphilium</taxon>
    </lineage>
</organism>
<dbReference type="SUPFAM" id="SSF52343">
    <property type="entry name" value="Ferredoxin reductase-like, C-terminal NADP-linked domain"/>
    <property type="match status" value="1"/>
</dbReference>
<accession>A0ABS9E172</accession>
<dbReference type="PROSITE" id="PS00197">
    <property type="entry name" value="2FE2S_FER_1"/>
    <property type="match status" value="1"/>
</dbReference>
<dbReference type="InterPro" id="IPR036010">
    <property type="entry name" value="2Fe-2S_ferredoxin-like_sf"/>
</dbReference>
<dbReference type="InterPro" id="IPR001041">
    <property type="entry name" value="2Fe-2S_ferredoxin-type"/>
</dbReference>
<gene>
    <name evidence="3" type="ORF">L2A60_19025</name>
</gene>
<evidence type="ECO:0000313" key="4">
    <source>
        <dbReference type="Proteomes" id="UP001521209"/>
    </source>
</evidence>
<dbReference type="SUPFAM" id="SSF63380">
    <property type="entry name" value="Riboflavin synthase domain-like"/>
    <property type="match status" value="1"/>
</dbReference>
<dbReference type="InterPro" id="IPR012675">
    <property type="entry name" value="Beta-grasp_dom_sf"/>
</dbReference>
<dbReference type="PROSITE" id="PS51085">
    <property type="entry name" value="2FE2S_FER_2"/>
    <property type="match status" value="1"/>
</dbReference>
<dbReference type="CDD" id="cd00207">
    <property type="entry name" value="fer2"/>
    <property type="match status" value="1"/>
</dbReference>
<dbReference type="SUPFAM" id="SSF54292">
    <property type="entry name" value="2Fe-2S ferredoxin-like"/>
    <property type="match status" value="1"/>
</dbReference>
<dbReference type="Pfam" id="PF00111">
    <property type="entry name" value="Fer2"/>
    <property type="match status" value="1"/>
</dbReference>
<dbReference type="Proteomes" id="UP001521209">
    <property type="component" value="Unassembled WGS sequence"/>
</dbReference>
<feature type="domain" description="FAD-binding FR-type" evidence="2">
    <location>
        <begin position="103"/>
        <end position="201"/>
    </location>
</feature>
<dbReference type="PROSITE" id="PS51384">
    <property type="entry name" value="FAD_FR"/>
    <property type="match status" value="1"/>
</dbReference>
<dbReference type="InterPro" id="IPR017927">
    <property type="entry name" value="FAD-bd_FR_type"/>
</dbReference>
<evidence type="ECO:0000313" key="3">
    <source>
        <dbReference type="EMBL" id="MCF3948751.1"/>
    </source>
</evidence>
<dbReference type="PRINTS" id="PR00410">
    <property type="entry name" value="PHEHYDRXLASE"/>
</dbReference>
<feature type="domain" description="2Fe-2S ferredoxin-type" evidence="1">
    <location>
        <begin position="1"/>
        <end position="93"/>
    </location>
</feature>